<dbReference type="GO" id="GO:0016985">
    <property type="term" value="F:mannan endo-1,4-beta-mannosidase activity"/>
    <property type="evidence" value="ECO:0007669"/>
    <property type="project" value="UniProtKB-EC"/>
</dbReference>
<keyword evidence="8" id="KW-1185">Reference proteome</keyword>
<feature type="domain" description="GH26" evidence="6">
    <location>
        <begin position="40"/>
        <end position="336"/>
    </location>
</feature>
<dbReference type="InterPro" id="IPR022790">
    <property type="entry name" value="GH26_dom"/>
</dbReference>
<evidence type="ECO:0000256" key="3">
    <source>
        <dbReference type="ARBA" id="ARBA00023295"/>
    </source>
</evidence>
<protein>
    <submittedName>
        <fullName evidence="7">Mannan endo-1,4-beta-mannosidase</fullName>
        <ecNumber evidence="7">3.2.1.78</ecNumber>
    </submittedName>
</protein>
<keyword evidence="3 4" id="KW-0326">Glycosidase</keyword>
<sequence length="349" mass="40686">MKLNKITTKRFLTFVFVTILLPFTCAFAQKYSPVNPSASDGVKKTLKLLYDIKGKYILSGQQNYNSDPDTFSDSAKAITGKYPAIWGSDFINWGDKDLGPKIVEEAINKSKEGYLITLMWHEGKPTDNPPYEFSKNVIAKMSDEDWNQLVTPGTDLNKKWLAQIDVIAGYLKQLRDAGVTVLWRPYHEMNGVWFWWGNKKGENGITRLWKMMYDRYTNYHHLNNLLWVWGANGLRDIPFDEAYDYKDYYPGAKYVDVLGADVYHFDYEQRDYNDLLQLANGKPIALTETGELPKPEILGVQPQWTWFMVWTSWLWTDNTRDRVKQVYNMPRTLSHDELKVKLDSLKIKK</sequence>
<dbReference type="PRINTS" id="PR00739">
    <property type="entry name" value="GLHYDRLASE26"/>
</dbReference>
<dbReference type="Proteomes" id="UP000218263">
    <property type="component" value="Chromosome"/>
</dbReference>
<evidence type="ECO:0000256" key="2">
    <source>
        <dbReference type="ARBA" id="ARBA00022801"/>
    </source>
</evidence>
<dbReference type="KEGG" id="mgot:MgSA37_02281"/>
<dbReference type="EMBL" id="AP017313">
    <property type="protein sequence ID" value="BAU54109.1"/>
    <property type="molecule type" value="Genomic_DNA"/>
</dbReference>
<dbReference type="InterPro" id="IPR000805">
    <property type="entry name" value="Glyco_hydro_26"/>
</dbReference>
<feature type="chain" id="PRO_5007071358" evidence="5">
    <location>
        <begin position="29"/>
        <end position="349"/>
    </location>
</feature>
<evidence type="ECO:0000313" key="7">
    <source>
        <dbReference type="EMBL" id="BAU54109.1"/>
    </source>
</evidence>
<reference evidence="7 8" key="1">
    <citation type="submission" date="2015-12" db="EMBL/GenBank/DDBJ databases">
        <title>Genome sequence of Mucilaginibacter gotjawali.</title>
        <authorList>
            <person name="Lee J.S."/>
            <person name="Lee K.C."/>
            <person name="Kim K.K."/>
            <person name="Lee B.W."/>
        </authorList>
    </citation>
    <scope>NUCLEOTIDE SEQUENCE [LARGE SCALE GENOMIC DNA]</scope>
    <source>
        <strain evidence="7 8">SA3-7</strain>
    </source>
</reference>
<dbReference type="GO" id="GO:0006080">
    <property type="term" value="P:substituted mannan metabolic process"/>
    <property type="evidence" value="ECO:0007669"/>
    <property type="project" value="InterPro"/>
</dbReference>
<feature type="active site" description="Proton donor" evidence="4">
    <location>
        <position position="188"/>
    </location>
</feature>
<dbReference type="PROSITE" id="PS51764">
    <property type="entry name" value="GH26"/>
    <property type="match status" value="1"/>
</dbReference>
<keyword evidence="2 4" id="KW-0378">Hydrolase</keyword>
<evidence type="ECO:0000259" key="6">
    <source>
        <dbReference type="PROSITE" id="PS51764"/>
    </source>
</evidence>
<organism evidence="7 8">
    <name type="scientific">Mucilaginibacter gotjawali</name>
    <dbReference type="NCBI Taxonomy" id="1550579"/>
    <lineage>
        <taxon>Bacteria</taxon>
        <taxon>Pseudomonadati</taxon>
        <taxon>Bacteroidota</taxon>
        <taxon>Sphingobacteriia</taxon>
        <taxon>Sphingobacteriales</taxon>
        <taxon>Sphingobacteriaceae</taxon>
        <taxon>Mucilaginibacter</taxon>
    </lineage>
</organism>
<dbReference type="Pfam" id="PF02156">
    <property type="entry name" value="Glyco_hydro_26"/>
    <property type="match status" value="1"/>
</dbReference>
<keyword evidence="5" id="KW-0732">Signal</keyword>
<dbReference type="PANTHER" id="PTHR40079:SF4">
    <property type="entry name" value="GH26 DOMAIN-CONTAINING PROTEIN-RELATED"/>
    <property type="match status" value="1"/>
</dbReference>
<proteinExistence type="inferred from homology"/>
<accession>A0A0X8X1L6</accession>
<dbReference type="InterPro" id="IPR017853">
    <property type="entry name" value="GH"/>
</dbReference>
<dbReference type="SUPFAM" id="SSF51445">
    <property type="entry name" value="(Trans)glycosidases"/>
    <property type="match status" value="1"/>
</dbReference>
<dbReference type="Gene3D" id="3.20.20.80">
    <property type="entry name" value="Glycosidases"/>
    <property type="match status" value="1"/>
</dbReference>
<comment type="similarity">
    <text evidence="1 4">Belongs to the glycosyl hydrolase 26 family.</text>
</comment>
<dbReference type="EC" id="3.2.1.78" evidence="7"/>
<evidence type="ECO:0000256" key="1">
    <source>
        <dbReference type="ARBA" id="ARBA00007754"/>
    </source>
</evidence>
<evidence type="ECO:0000256" key="4">
    <source>
        <dbReference type="PROSITE-ProRule" id="PRU01100"/>
    </source>
</evidence>
<gene>
    <name evidence="7" type="primary">manA_1</name>
    <name evidence="7" type="ORF">MgSA37_02281</name>
</gene>
<feature type="active site" description="Nucleophile" evidence="4">
    <location>
        <position position="288"/>
    </location>
</feature>
<feature type="signal peptide" evidence="5">
    <location>
        <begin position="1"/>
        <end position="28"/>
    </location>
</feature>
<dbReference type="AlphaFoldDB" id="A0A0X8X1L6"/>
<dbReference type="PANTHER" id="PTHR40079">
    <property type="entry name" value="MANNAN ENDO-1,4-BETA-MANNOSIDASE E-RELATED"/>
    <property type="match status" value="1"/>
</dbReference>
<name>A0A0X8X1L6_9SPHI</name>
<evidence type="ECO:0000313" key="8">
    <source>
        <dbReference type="Proteomes" id="UP000218263"/>
    </source>
</evidence>
<dbReference type="RefSeq" id="WP_096351930.1">
    <property type="nucleotide sequence ID" value="NZ_JACHWX010000001.1"/>
</dbReference>
<evidence type="ECO:0000256" key="5">
    <source>
        <dbReference type="SAM" id="SignalP"/>
    </source>
</evidence>